<dbReference type="EMBL" id="NKXS01000375">
    <property type="protein sequence ID" value="PIN24681.1"/>
    <property type="molecule type" value="Genomic_DNA"/>
</dbReference>
<organism evidence="2 3">
    <name type="scientific">Handroanthus impetiginosus</name>
    <dbReference type="NCBI Taxonomy" id="429701"/>
    <lineage>
        <taxon>Eukaryota</taxon>
        <taxon>Viridiplantae</taxon>
        <taxon>Streptophyta</taxon>
        <taxon>Embryophyta</taxon>
        <taxon>Tracheophyta</taxon>
        <taxon>Spermatophyta</taxon>
        <taxon>Magnoliopsida</taxon>
        <taxon>eudicotyledons</taxon>
        <taxon>Gunneridae</taxon>
        <taxon>Pentapetalae</taxon>
        <taxon>asterids</taxon>
        <taxon>lamiids</taxon>
        <taxon>Lamiales</taxon>
        <taxon>Bignoniaceae</taxon>
        <taxon>Crescentiina</taxon>
        <taxon>Tabebuia alliance</taxon>
        <taxon>Handroanthus</taxon>
    </lineage>
</organism>
<evidence type="ECO:0000256" key="1">
    <source>
        <dbReference type="SAM" id="MobiDB-lite"/>
    </source>
</evidence>
<evidence type="ECO:0000313" key="2">
    <source>
        <dbReference type="EMBL" id="PIN24681.1"/>
    </source>
</evidence>
<feature type="region of interest" description="Disordered" evidence="1">
    <location>
        <begin position="25"/>
        <end position="106"/>
    </location>
</feature>
<dbReference type="Proteomes" id="UP000231279">
    <property type="component" value="Unassembled WGS sequence"/>
</dbReference>
<accession>A0A2G9I4K9</accession>
<comment type="caution">
    <text evidence="2">The sequence shown here is derived from an EMBL/GenBank/DDBJ whole genome shotgun (WGS) entry which is preliminary data.</text>
</comment>
<dbReference type="AlphaFoldDB" id="A0A2G9I4K9"/>
<feature type="compositionally biased region" description="Basic and acidic residues" evidence="1">
    <location>
        <begin position="26"/>
        <end position="59"/>
    </location>
</feature>
<evidence type="ECO:0000313" key="3">
    <source>
        <dbReference type="Proteomes" id="UP000231279"/>
    </source>
</evidence>
<feature type="compositionally biased region" description="Basic and acidic residues" evidence="1">
    <location>
        <begin position="67"/>
        <end position="106"/>
    </location>
</feature>
<sequence>MQHMISRVITERLCPKCRYLLRRRHWKEEENKDGKNRDEKERKDEEKDQKNEKMDKERKDEEDEEEKKEKKEENEKKNEEDEEKEKKIEEKNDDKNGKKKDGEENRTKHYVDQVSCHHKVEMKKLKVISRKLDFGKDVNFGKRDYKAVRPSLMVYRIEMIGYENENQTTLIAFRVPLPPNMPNKIT</sequence>
<gene>
    <name evidence="2" type="ORF">CDL12_02591</name>
</gene>
<name>A0A2G9I4K9_9LAMI</name>
<reference evidence="3" key="1">
    <citation type="journal article" date="2018" name="Gigascience">
        <title>Genome assembly of the Pink Ipe (Handroanthus impetiginosus, Bignoniaceae), a highly valued, ecologically keystone Neotropical timber forest tree.</title>
        <authorList>
            <person name="Silva-Junior O.B."/>
            <person name="Grattapaglia D."/>
            <person name="Novaes E."/>
            <person name="Collevatti R.G."/>
        </authorList>
    </citation>
    <scope>NUCLEOTIDE SEQUENCE [LARGE SCALE GENOMIC DNA]</scope>
    <source>
        <strain evidence="3">cv. UFG-1</strain>
    </source>
</reference>
<proteinExistence type="predicted"/>
<keyword evidence="3" id="KW-1185">Reference proteome</keyword>
<protein>
    <submittedName>
        <fullName evidence="2">Uncharacterized protein</fullName>
    </submittedName>
</protein>